<evidence type="ECO:0008006" key="3">
    <source>
        <dbReference type="Google" id="ProtNLM"/>
    </source>
</evidence>
<evidence type="ECO:0000313" key="1">
    <source>
        <dbReference type="EMBL" id="TMJ15107.1"/>
    </source>
</evidence>
<comment type="caution">
    <text evidence="1">The sequence shown here is derived from an EMBL/GenBank/DDBJ whole genome shotgun (WGS) entry which is preliminary data.</text>
</comment>
<dbReference type="Proteomes" id="UP000320393">
    <property type="component" value="Unassembled WGS sequence"/>
</dbReference>
<dbReference type="InterPro" id="IPR042099">
    <property type="entry name" value="ANL_N_sf"/>
</dbReference>
<evidence type="ECO:0000313" key="2">
    <source>
        <dbReference type="Proteomes" id="UP000320393"/>
    </source>
</evidence>
<accession>A0A537M5F9</accession>
<name>A0A537M5F9_9BACT</name>
<dbReference type="AlphaFoldDB" id="A0A537M5F9"/>
<feature type="non-terminal residue" evidence="1">
    <location>
        <position position="149"/>
    </location>
</feature>
<protein>
    <recommendedName>
        <fullName evidence="3">Phenylacetate--CoA ligase</fullName>
    </recommendedName>
</protein>
<sequence length="149" mass="16599">MGRAHVIASAGRLRRAGCRLIFGREMDAVNAAHWATQWASPRRVEGDQWDQVRECVSDARQASPFYQARLDGLGVDQDLTRDAFRRIPPLSRQDVISSWTAIRSRHGGTGALGRRSGGSSGQSVVIPMDRATYCWYVAGTRRGLQWWGV</sequence>
<reference evidence="1 2" key="1">
    <citation type="journal article" date="2019" name="Nat. Microbiol.">
        <title>Mediterranean grassland soil C-N compound turnover is dependent on rainfall and depth, and is mediated by genomically divergent microorganisms.</title>
        <authorList>
            <person name="Diamond S."/>
            <person name="Andeer P.F."/>
            <person name="Li Z."/>
            <person name="Crits-Christoph A."/>
            <person name="Burstein D."/>
            <person name="Anantharaman K."/>
            <person name="Lane K.R."/>
            <person name="Thomas B.C."/>
            <person name="Pan C."/>
            <person name="Northen T.R."/>
            <person name="Banfield J.F."/>
        </authorList>
    </citation>
    <scope>NUCLEOTIDE SEQUENCE [LARGE SCALE GENOMIC DNA]</scope>
    <source>
        <strain evidence="1">NP_5</strain>
    </source>
</reference>
<proteinExistence type="predicted"/>
<organism evidence="1 2">
    <name type="scientific">Candidatus Segetimicrobium genomatis</name>
    <dbReference type="NCBI Taxonomy" id="2569760"/>
    <lineage>
        <taxon>Bacteria</taxon>
        <taxon>Bacillati</taxon>
        <taxon>Candidatus Sysuimicrobiota</taxon>
        <taxon>Candidatus Sysuimicrobiia</taxon>
        <taxon>Candidatus Sysuimicrobiales</taxon>
        <taxon>Candidatus Segetimicrobiaceae</taxon>
        <taxon>Candidatus Segetimicrobium</taxon>
    </lineage>
</organism>
<dbReference type="EMBL" id="VBAM01000073">
    <property type="protein sequence ID" value="TMJ15107.1"/>
    <property type="molecule type" value="Genomic_DNA"/>
</dbReference>
<gene>
    <name evidence="1" type="ORF">E6H02_02455</name>
</gene>
<dbReference type="Gene3D" id="3.40.50.12780">
    <property type="entry name" value="N-terminal domain of ligase-like"/>
    <property type="match status" value="1"/>
</dbReference>